<keyword evidence="5" id="KW-0732">Signal</keyword>
<dbReference type="AlphaFoldDB" id="A0A1M7DVK3"/>
<comment type="subcellular location">
    <subcellularLocation>
        <location evidence="1">Cell outer membrane</location>
    </subcellularLocation>
</comment>
<feature type="signal peptide" evidence="5">
    <location>
        <begin position="1"/>
        <end position="18"/>
    </location>
</feature>
<dbReference type="InterPro" id="IPR050330">
    <property type="entry name" value="Bact_OuterMem_StrucFunc"/>
</dbReference>
<dbReference type="Gene3D" id="2.60.40.1120">
    <property type="entry name" value="Carboxypeptidase-like, regulatory domain"/>
    <property type="match status" value="1"/>
</dbReference>
<evidence type="ECO:0000256" key="3">
    <source>
        <dbReference type="ARBA" id="ARBA00023237"/>
    </source>
</evidence>
<evidence type="ECO:0000256" key="2">
    <source>
        <dbReference type="ARBA" id="ARBA00023136"/>
    </source>
</evidence>
<dbReference type="OrthoDB" id="9809364at2"/>
<feature type="chain" id="PRO_5013246459" evidence="5">
    <location>
        <begin position="19"/>
        <end position="644"/>
    </location>
</feature>
<keyword evidence="3" id="KW-0998">Cell outer membrane</keyword>
<feature type="domain" description="OmpA-like" evidence="6">
    <location>
        <begin position="522"/>
        <end position="644"/>
    </location>
</feature>
<dbReference type="SUPFAM" id="SSF103088">
    <property type="entry name" value="OmpA-like"/>
    <property type="match status" value="1"/>
</dbReference>
<evidence type="ECO:0000256" key="5">
    <source>
        <dbReference type="SAM" id="SignalP"/>
    </source>
</evidence>
<dbReference type="Proteomes" id="UP000184121">
    <property type="component" value="Unassembled WGS sequence"/>
</dbReference>
<dbReference type="PANTHER" id="PTHR30329:SF21">
    <property type="entry name" value="LIPOPROTEIN YIAD-RELATED"/>
    <property type="match status" value="1"/>
</dbReference>
<keyword evidence="2 4" id="KW-0472">Membrane</keyword>
<dbReference type="GO" id="GO:0009279">
    <property type="term" value="C:cell outer membrane"/>
    <property type="evidence" value="ECO:0007669"/>
    <property type="project" value="UniProtKB-SubCell"/>
</dbReference>
<dbReference type="EMBL" id="FRBY01000002">
    <property type="protein sequence ID" value="SHL83423.1"/>
    <property type="molecule type" value="Genomic_DNA"/>
</dbReference>
<dbReference type="PANTHER" id="PTHR30329">
    <property type="entry name" value="STATOR ELEMENT OF FLAGELLAR MOTOR COMPLEX"/>
    <property type="match status" value="1"/>
</dbReference>
<dbReference type="InterPro" id="IPR036737">
    <property type="entry name" value="OmpA-like_sf"/>
</dbReference>
<dbReference type="Pfam" id="PF07676">
    <property type="entry name" value="PD40"/>
    <property type="match status" value="1"/>
</dbReference>
<dbReference type="Gene3D" id="1.25.40.10">
    <property type="entry name" value="Tetratricopeptide repeat domain"/>
    <property type="match status" value="1"/>
</dbReference>
<dbReference type="SUPFAM" id="SSF82171">
    <property type="entry name" value="DPP6 N-terminal domain-like"/>
    <property type="match status" value="1"/>
</dbReference>
<dbReference type="InterPro" id="IPR008969">
    <property type="entry name" value="CarboxyPept-like_regulatory"/>
</dbReference>
<organism evidence="7 8">
    <name type="scientific">Flavobacterium saccharophilum</name>
    <dbReference type="NCBI Taxonomy" id="29534"/>
    <lineage>
        <taxon>Bacteria</taxon>
        <taxon>Pseudomonadati</taxon>
        <taxon>Bacteroidota</taxon>
        <taxon>Flavobacteriia</taxon>
        <taxon>Flavobacteriales</taxon>
        <taxon>Flavobacteriaceae</taxon>
        <taxon>Flavobacterium</taxon>
    </lineage>
</organism>
<accession>A0A1M7DVK3</accession>
<evidence type="ECO:0000259" key="6">
    <source>
        <dbReference type="PROSITE" id="PS51123"/>
    </source>
</evidence>
<evidence type="ECO:0000256" key="1">
    <source>
        <dbReference type="ARBA" id="ARBA00004442"/>
    </source>
</evidence>
<proteinExistence type="predicted"/>
<dbReference type="InterPro" id="IPR006664">
    <property type="entry name" value="OMP_bac"/>
</dbReference>
<reference evidence="8" key="1">
    <citation type="submission" date="2016-11" db="EMBL/GenBank/DDBJ databases">
        <authorList>
            <person name="Varghese N."/>
            <person name="Submissions S."/>
        </authorList>
    </citation>
    <scope>NUCLEOTIDE SEQUENCE [LARGE SCALE GENOMIC DNA]</scope>
    <source>
        <strain evidence="8">DSM 1811</strain>
    </source>
</reference>
<dbReference type="STRING" id="29534.SAMN05444366_1721"/>
<name>A0A1M7DVK3_9FLAO</name>
<dbReference type="InterPro" id="IPR006665">
    <property type="entry name" value="OmpA-like"/>
</dbReference>
<dbReference type="SUPFAM" id="SSF49464">
    <property type="entry name" value="Carboxypeptidase regulatory domain-like"/>
    <property type="match status" value="1"/>
</dbReference>
<dbReference type="RefSeq" id="WP_072971135.1">
    <property type="nucleotide sequence ID" value="NZ_FRBY01000002.1"/>
</dbReference>
<dbReference type="PRINTS" id="PR01021">
    <property type="entry name" value="OMPADOMAIN"/>
</dbReference>
<dbReference type="Gene3D" id="3.30.1330.60">
    <property type="entry name" value="OmpA-like domain"/>
    <property type="match status" value="1"/>
</dbReference>
<keyword evidence="8" id="KW-1185">Reference proteome</keyword>
<protein>
    <submittedName>
        <fullName evidence="7">Outer membrane protein OmpA</fullName>
    </submittedName>
</protein>
<dbReference type="InterPro" id="IPR011659">
    <property type="entry name" value="WD40"/>
</dbReference>
<gene>
    <name evidence="7" type="ORF">SAMN05444366_1721</name>
</gene>
<dbReference type="Pfam" id="PF00691">
    <property type="entry name" value="OmpA"/>
    <property type="match status" value="1"/>
</dbReference>
<dbReference type="SUPFAM" id="SSF48452">
    <property type="entry name" value="TPR-like"/>
    <property type="match status" value="1"/>
</dbReference>
<sequence length="644" mass="72885">MKKLYILSLVLSFTFSFAQTNLKKADALFRNYAYADASKAYEEILQSIKSPTAQTLKNAADSYYFISDARNALKWYKKLYEVQGNNLTDIYYLRYIQSLKGVMDYDEADKMTKEYLSKKGDQNEINKYVAQKKQMDSLSKAKSLYTIKNLDINTSKSDFGATFFQDRVVFTSARDTTKFSEKLYTWNNQPFLNLYTAERNPADGSLFNETVFLPNVMTKYHEATASFDSTGKTIYYSTNIVKKNKLVIDETKTNNFQIIKGNIVNNKLENPQKVFFDSDDYSVGHPSLSEDGQWLFFASDMPGGIGETDLYYVKIAADGTMSSPVNLGSKINTIGNDLFPYFRNGKLYFSSDGHYGYGDLDVYESSLLADGSFSIPVNLGPPVNSNKDDFAFIIDSQENYGYVSSNRAEGKGDDDIYSFTKGKPVCSQSISGMAIDRKTKLPLADVSIMAYNSYSDVLGETKTNYEGKYAIEVPCGKLVKMIAAKPNYSSDDKTVETTNENGGEIKDVNFELSNYDDLVVKKKGVEKVDVNPIYFDYDKYDITPLAIEELTKVVFIMKKFPNIRIKIESHTDSRGKDAYNLKLSDNRAKSTRDYIVSQDIDPSRIESAIGYGESRLINKCKNGVKCTEEEHLLNRRSDFIIIQK</sequence>
<dbReference type="PROSITE" id="PS51123">
    <property type="entry name" value="OMPA_2"/>
    <property type="match status" value="1"/>
</dbReference>
<evidence type="ECO:0000313" key="7">
    <source>
        <dbReference type="EMBL" id="SHL83423.1"/>
    </source>
</evidence>
<dbReference type="InterPro" id="IPR011990">
    <property type="entry name" value="TPR-like_helical_dom_sf"/>
</dbReference>
<evidence type="ECO:0000256" key="4">
    <source>
        <dbReference type="PROSITE-ProRule" id="PRU00473"/>
    </source>
</evidence>
<dbReference type="CDD" id="cd07185">
    <property type="entry name" value="OmpA_C-like"/>
    <property type="match status" value="1"/>
</dbReference>
<evidence type="ECO:0000313" key="8">
    <source>
        <dbReference type="Proteomes" id="UP000184121"/>
    </source>
</evidence>